<reference evidence="2" key="1">
    <citation type="submission" date="2020-01" db="EMBL/GenBank/DDBJ databases">
        <title>Genome sequence of Kobresia littledalei, the first chromosome-level genome in the family Cyperaceae.</title>
        <authorList>
            <person name="Qu G."/>
        </authorList>
    </citation>
    <scope>NUCLEOTIDE SEQUENCE</scope>
    <source>
        <strain evidence="2">C.B.Clarke</strain>
        <tissue evidence="2">Leaf</tissue>
    </source>
</reference>
<gene>
    <name evidence="2" type="ORF">FCM35_KLT21697</name>
</gene>
<feature type="compositionally biased region" description="Basic and acidic residues" evidence="1">
    <location>
        <begin position="807"/>
        <end position="816"/>
    </location>
</feature>
<protein>
    <submittedName>
        <fullName evidence="2">Uncharacterized protein</fullName>
    </submittedName>
</protein>
<evidence type="ECO:0000313" key="2">
    <source>
        <dbReference type="EMBL" id="KAF3335093.1"/>
    </source>
</evidence>
<accession>A0A833RHS9</accession>
<evidence type="ECO:0000313" key="3">
    <source>
        <dbReference type="Proteomes" id="UP000623129"/>
    </source>
</evidence>
<organism evidence="2 3">
    <name type="scientific">Carex littledalei</name>
    <dbReference type="NCBI Taxonomy" id="544730"/>
    <lineage>
        <taxon>Eukaryota</taxon>
        <taxon>Viridiplantae</taxon>
        <taxon>Streptophyta</taxon>
        <taxon>Embryophyta</taxon>
        <taxon>Tracheophyta</taxon>
        <taxon>Spermatophyta</taxon>
        <taxon>Magnoliopsida</taxon>
        <taxon>Liliopsida</taxon>
        <taxon>Poales</taxon>
        <taxon>Cyperaceae</taxon>
        <taxon>Cyperoideae</taxon>
        <taxon>Cariceae</taxon>
        <taxon>Carex</taxon>
        <taxon>Carex subgen. Euthyceras</taxon>
    </lineage>
</organism>
<feature type="region of interest" description="Disordered" evidence="1">
    <location>
        <begin position="798"/>
        <end position="836"/>
    </location>
</feature>
<dbReference type="EMBL" id="SWLB01000009">
    <property type="protein sequence ID" value="KAF3335093.1"/>
    <property type="molecule type" value="Genomic_DNA"/>
</dbReference>
<comment type="caution">
    <text evidence="2">The sequence shown here is derived from an EMBL/GenBank/DDBJ whole genome shotgun (WGS) entry which is preliminary data.</text>
</comment>
<dbReference type="PANTHER" id="PTHR36892:SF1">
    <property type="entry name" value="OS05G0518200 PROTEIN"/>
    <property type="match status" value="1"/>
</dbReference>
<dbReference type="AlphaFoldDB" id="A0A833RHS9"/>
<sequence>MATAVEVDPGFSIREHVAKIRSIDIGKCRPFDGEALPTMDVRKFRWWYDEAAEALAAAPPLVRPKTPKKKKRSIVELFAISPQITAVGGETIGSDDEMEGLADVQTREEERVEEISGGQGLYYADLAALSKREEKESTFQLKNCRGQKRKKMKDKVEKRNLQIKICGAHKEKTRKPKINSSLSISQLLQEVKRKKMLRKSLKLSFQTKHKKKKNKKFPSSILSEENNLKVSPKSKTKSFTVQSILKKQDKTSPLKKHVTFSSKDDIFGREDSSSSPVEFLLVRNAGCPVTEEAESVKDSDIGAEEPGITTVFNELGIEKEKENCQRHCVDLNKMLDSSDTCIDIHDDSARERPELMVEITREPSSSCLIDKDQVSHADPSGNLPRTNICNRDIISVSSSTGSNKSTSADTRLNTDCISNMCFPEEFIGLPLNSQGELAINPKSNLIPNSSELFKRNEMLSGPSGGVLFPGSVPAPAPAPLPRPIGTASTNQTEVIIRPLYFKDKFGTEHYYAPLMPVRPGFGFMQLPGFERMEIQSYDPLLDHTSQPTNIHQIRKNNAEPTVRLMGKNVSVGRSSKDCMVLNNRNVWIDKGNVTLNGDEFHFSRERKQGPNFSVASRFNEPQGQVYSHSGITFSNGYSAQPAPNLNPVFTNCNSFGYKKPAINQQVLLNSTHCKHSQSRSISFASSSYQGEVPRWIQNPRSKTHKPSFPSYVNPTTKEKQLRMVSENRPNLSSPYPGTVISFPAYNPASSNSHSNSCISIPPLNSTLIPPYMTTRTNFASKNNDKVQTKSKFHLLRPSGYVNQNNKRPLEREDELARPPQKRPFQSDLGVITKPTGPGTIVRSEEILDFGMRVGKAAGIQVANTKLNELGTGSISGPGSGFVVRSGPVKLSAGARHVLTPDPNLDQMNPRPIHSMMPLIGGASLSQKSTEEIYRF</sequence>
<dbReference type="Proteomes" id="UP000623129">
    <property type="component" value="Unassembled WGS sequence"/>
</dbReference>
<dbReference type="OrthoDB" id="654309at2759"/>
<evidence type="ECO:0000256" key="1">
    <source>
        <dbReference type="SAM" id="MobiDB-lite"/>
    </source>
</evidence>
<dbReference type="PANTHER" id="PTHR36892">
    <property type="entry name" value="OS01G0201800 PROTEIN"/>
    <property type="match status" value="1"/>
</dbReference>
<name>A0A833RHS9_9POAL</name>
<keyword evidence="3" id="KW-1185">Reference proteome</keyword>
<proteinExistence type="predicted"/>